<dbReference type="GO" id="GO:0015562">
    <property type="term" value="F:efflux transmembrane transporter activity"/>
    <property type="evidence" value="ECO:0007669"/>
    <property type="project" value="TreeGrafter"/>
</dbReference>
<feature type="domain" description="CusB-like beta-barrel" evidence="5">
    <location>
        <begin position="206"/>
        <end position="276"/>
    </location>
</feature>
<accession>A0A1G9VLA7</accession>
<gene>
    <name evidence="7" type="ORF">SAMN05660860_03067</name>
</gene>
<evidence type="ECO:0000259" key="4">
    <source>
        <dbReference type="Pfam" id="PF25917"/>
    </source>
</evidence>
<dbReference type="Gene3D" id="2.40.50.100">
    <property type="match status" value="2"/>
</dbReference>
<dbReference type="STRING" id="392333.SAMN05660860_03067"/>
<keyword evidence="3" id="KW-0813">Transport</keyword>
<dbReference type="PANTHER" id="PTHR30469">
    <property type="entry name" value="MULTIDRUG RESISTANCE PROTEIN MDTA"/>
    <property type="match status" value="1"/>
</dbReference>
<evidence type="ECO:0000259" key="6">
    <source>
        <dbReference type="Pfam" id="PF25967"/>
    </source>
</evidence>
<dbReference type="AlphaFoldDB" id="A0A1G9VLA7"/>
<name>A0A1G9VLA7_9BACT</name>
<dbReference type="InterPro" id="IPR058627">
    <property type="entry name" value="MdtA-like_C"/>
</dbReference>
<dbReference type="InterPro" id="IPR058792">
    <property type="entry name" value="Beta-barrel_RND_2"/>
</dbReference>
<dbReference type="PANTHER" id="PTHR30469:SF15">
    <property type="entry name" value="HLYD FAMILY OF SECRETION PROTEINS"/>
    <property type="match status" value="1"/>
</dbReference>
<dbReference type="Pfam" id="PF25967">
    <property type="entry name" value="RND-MFP_C"/>
    <property type="match status" value="1"/>
</dbReference>
<dbReference type="SUPFAM" id="SSF111369">
    <property type="entry name" value="HlyD-like secretion proteins"/>
    <property type="match status" value="1"/>
</dbReference>
<dbReference type="InterPro" id="IPR006143">
    <property type="entry name" value="RND_pump_MFP"/>
</dbReference>
<dbReference type="InterPro" id="IPR058625">
    <property type="entry name" value="MdtA-like_BSH"/>
</dbReference>
<organism evidence="7 8">
    <name type="scientific">Geoalkalibacter ferrihydriticus</name>
    <dbReference type="NCBI Taxonomy" id="392333"/>
    <lineage>
        <taxon>Bacteria</taxon>
        <taxon>Pseudomonadati</taxon>
        <taxon>Thermodesulfobacteriota</taxon>
        <taxon>Desulfuromonadia</taxon>
        <taxon>Desulfuromonadales</taxon>
        <taxon>Geoalkalibacteraceae</taxon>
        <taxon>Geoalkalibacter</taxon>
    </lineage>
</organism>
<evidence type="ECO:0000256" key="3">
    <source>
        <dbReference type="ARBA" id="ARBA00022448"/>
    </source>
</evidence>
<dbReference type="Pfam" id="PF25917">
    <property type="entry name" value="BSH_RND"/>
    <property type="match status" value="1"/>
</dbReference>
<feature type="domain" description="Multidrug resistance protein MdtA-like barrel-sandwich hybrid" evidence="4">
    <location>
        <begin position="62"/>
        <end position="196"/>
    </location>
</feature>
<dbReference type="Proteomes" id="UP000182146">
    <property type="component" value="Unassembled WGS sequence"/>
</dbReference>
<dbReference type="NCBIfam" id="TIGR01730">
    <property type="entry name" value="RND_mfp"/>
    <property type="match status" value="1"/>
</dbReference>
<feature type="domain" description="Multidrug resistance protein MdtA-like C-terminal permuted SH3" evidence="6">
    <location>
        <begin position="288"/>
        <end position="349"/>
    </location>
</feature>
<evidence type="ECO:0000256" key="1">
    <source>
        <dbReference type="ARBA" id="ARBA00004196"/>
    </source>
</evidence>
<reference evidence="7 8" key="1">
    <citation type="submission" date="2016-10" db="EMBL/GenBank/DDBJ databases">
        <authorList>
            <person name="de Groot N.N."/>
        </authorList>
    </citation>
    <scope>NUCLEOTIDE SEQUENCE [LARGE SCALE GENOMIC DNA]</scope>
    <source>
        <strain evidence="7 8">DSM 17813</strain>
    </source>
</reference>
<comment type="similarity">
    <text evidence="2">Belongs to the membrane fusion protein (MFP) (TC 8.A.1) family.</text>
</comment>
<protein>
    <submittedName>
        <fullName evidence="7">RND family efflux transporter, MFP subunit</fullName>
    </submittedName>
</protein>
<dbReference type="GO" id="GO:1990281">
    <property type="term" value="C:efflux pump complex"/>
    <property type="evidence" value="ECO:0007669"/>
    <property type="project" value="TreeGrafter"/>
</dbReference>
<dbReference type="EMBL" id="FNGU01000009">
    <property type="protein sequence ID" value="SDM73022.1"/>
    <property type="molecule type" value="Genomic_DNA"/>
</dbReference>
<comment type="subcellular location">
    <subcellularLocation>
        <location evidence="1">Cell envelope</location>
    </subcellularLocation>
</comment>
<dbReference type="Pfam" id="PF25954">
    <property type="entry name" value="Beta-barrel_RND_2"/>
    <property type="match status" value="1"/>
</dbReference>
<proteinExistence type="inferred from homology"/>
<evidence type="ECO:0000313" key="8">
    <source>
        <dbReference type="Proteomes" id="UP000182146"/>
    </source>
</evidence>
<dbReference type="Gene3D" id="2.40.30.170">
    <property type="match status" value="1"/>
</dbReference>
<sequence length="367" mass="39322">MDLMLRRLSLFLVLLLWACGEQPPLPEEPLRVVRTQQVVLDEGVRVRAFSGTARPAIEARLSFRVPGTLVEIPVRVGDQVRRGALIAALDPADYQLQVREAEAALAEAGARTRNADAHYERVRALYENHHASLTDLDAARAGAESARAAEAAVAMRLELAQLQLSYTRLHAPLDGFIAAVSVEVNENVATGAEVVVLTASRFPEVGVALPEALIGGIARGDTVSVTFDAIGGERFAGMVTEVGVAASPAGATYLVTVRLLTPDHRVRQGMSAEVVFRFAPAREVSRMLVPAAAVGEDQQGRFVFVVESKEETTAVVRRRAVEVGEFTLEGLEILAGLTPGEQVVTAGVSRIEDGQRVLLAATEEPQP</sequence>
<evidence type="ECO:0000313" key="7">
    <source>
        <dbReference type="EMBL" id="SDM73022.1"/>
    </source>
</evidence>
<evidence type="ECO:0000259" key="5">
    <source>
        <dbReference type="Pfam" id="PF25954"/>
    </source>
</evidence>
<evidence type="ECO:0000256" key="2">
    <source>
        <dbReference type="ARBA" id="ARBA00009477"/>
    </source>
</evidence>
<dbReference type="Gene3D" id="2.40.420.20">
    <property type="match status" value="1"/>
</dbReference>